<proteinExistence type="predicted"/>
<dbReference type="VEuPathDB" id="FungiDB:PYU1_G011337"/>
<dbReference type="InterPro" id="IPR029058">
    <property type="entry name" value="AB_hydrolase_fold"/>
</dbReference>
<dbReference type="EMBL" id="GL376562">
    <property type="status" value="NOT_ANNOTATED_CDS"/>
    <property type="molecule type" value="Genomic_DNA"/>
</dbReference>
<dbReference type="PANTHER" id="PTHR43358:SF4">
    <property type="entry name" value="ALPHA_BETA HYDROLASE FOLD-1 DOMAIN-CONTAINING PROTEIN"/>
    <property type="match status" value="1"/>
</dbReference>
<dbReference type="InParanoid" id="K3X2B3"/>
<dbReference type="STRING" id="431595.K3X2B3"/>
<evidence type="ECO:0000313" key="2">
    <source>
        <dbReference type="Proteomes" id="UP000019132"/>
    </source>
</evidence>
<sequence length="502" mass="55989">MEIFQDGELEEALRKNDGLQAHNLSTWWRLFCTSYEELIQSITNPVRASYSLVDLGDTTFTIHNSKANPAESFEVVREDLQLKNVRNEVLECSFWQRKPSSSVPVVPHWRASVHSYRRASVDSVDSMGDGNRWSTVSDPTMPMGELLTLSPAAYQAATAPPCIVYLHEMSSSRKECVYLRKKILAAGFSLFALDLSGSGMSEGDRVSFGYFEQDDLRAVMDYLYATGRASCIGIWGRGIGGAATLLHLRQARGFQYKSLLLTKKDAKKLQVVEDKATGQLLCVRPSSLRLPFRFTRTDVQNGDFVLLSIGNVAVKGLSVEQCMQLIKRNDDARLRIAGYVKAEQDGGDKFVFGLTMDCTFGDMEQVISDMLIEISQSAQRRNLVFPIAMVSAAAKIISRSIRKTGGFNVRDIKLLGDVPQFQWPCMFVRASKKDFITPAHTEALCEHYGGPKELIQFMGVHDENRPSDVVDKVVAHFLNAMHNQTADLGPMGLSIFDNLSPR</sequence>
<dbReference type="HOGENOM" id="CLU_559601_0_0_1"/>
<dbReference type="Proteomes" id="UP000019132">
    <property type="component" value="Unassembled WGS sequence"/>
</dbReference>
<evidence type="ECO:0000313" key="1">
    <source>
        <dbReference type="EnsemblProtists" id="PYU1_T011362"/>
    </source>
</evidence>
<dbReference type="InterPro" id="IPR052920">
    <property type="entry name" value="DNA-binding_regulatory"/>
</dbReference>
<reference evidence="1" key="3">
    <citation type="submission" date="2015-02" db="UniProtKB">
        <authorList>
            <consortium name="EnsemblProtists"/>
        </authorList>
    </citation>
    <scope>IDENTIFICATION</scope>
    <source>
        <strain evidence="1">DAOM BR144</strain>
    </source>
</reference>
<keyword evidence="2" id="KW-1185">Reference proteome</keyword>
<name>K3X2B3_GLOUD</name>
<dbReference type="OMA" id="YFPSAMV"/>
<reference evidence="2" key="1">
    <citation type="journal article" date="2010" name="Genome Biol.">
        <title>Genome sequence of the necrotrophic plant pathogen Pythium ultimum reveals original pathogenicity mechanisms and effector repertoire.</title>
        <authorList>
            <person name="Levesque C.A."/>
            <person name="Brouwer H."/>
            <person name="Cano L."/>
            <person name="Hamilton J.P."/>
            <person name="Holt C."/>
            <person name="Huitema E."/>
            <person name="Raffaele S."/>
            <person name="Robideau G.P."/>
            <person name="Thines M."/>
            <person name="Win J."/>
            <person name="Zerillo M.M."/>
            <person name="Beakes G.W."/>
            <person name="Boore J.L."/>
            <person name="Busam D."/>
            <person name="Dumas B."/>
            <person name="Ferriera S."/>
            <person name="Fuerstenberg S.I."/>
            <person name="Gachon C.M."/>
            <person name="Gaulin E."/>
            <person name="Govers F."/>
            <person name="Grenville-Briggs L."/>
            <person name="Horner N."/>
            <person name="Hostetler J."/>
            <person name="Jiang R.H."/>
            <person name="Johnson J."/>
            <person name="Krajaejun T."/>
            <person name="Lin H."/>
            <person name="Meijer H.J."/>
            <person name="Moore B."/>
            <person name="Morris P."/>
            <person name="Phuntmart V."/>
            <person name="Puiu D."/>
            <person name="Shetty J."/>
            <person name="Stajich J.E."/>
            <person name="Tripathy S."/>
            <person name="Wawra S."/>
            <person name="van West P."/>
            <person name="Whitty B.R."/>
            <person name="Coutinho P.M."/>
            <person name="Henrissat B."/>
            <person name="Martin F."/>
            <person name="Thomas P.D."/>
            <person name="Tyler B.M."/>
            <person name="De Vries R.P."/>
            <person name="Kamoun S."/>
            <person name="Yandell M."/>
            <person name="Tisserat N."/>
            <person name="Buell C.R."/>
        </authorList>
    </citation>
    <scope>NUCLEOTIDE SEQUENCE</scope>
    <source>
        <strain evidence="2">DAOM:BR144</strain>
    </source>
</reference>
<dbReference type="SUPFAM" id="SSF53474">
    <property type="entry name" value="alpha/beta-Hydrolases"/>
    <property type="match status" value="1"/>
</dbReference>
<evidence type="ECO:0008006" key="3">
    <source>
        <dbReference type="Google" id="ProtNLM"/>
    </source>
</evidence>
<dbReference type="AlphaFoldDB" id="K3X2B3"/>
<dbReference type="Gene3D" id="3.40.50.1820">
    <property type="entry name" value="alpha/beta hydrolase"/>
    <property type="match status" value="1"/>
</dbReference>
<dbReference type="EnsemblProtists" id="PYU1_T011362">
    <property type="protein sequence ID" value="PYU1_T011362"/>
    <property type="gene ID" value="PYU1_G011337"/>
</dbReference>
<dbReference type="eggNOG" id="KOG1552">
    <property type="taxonomic scope" value="Eukaryota"/>
</dbReference>
<reference evidence="2" key="2">
    <citation type="submission" date="2010-04" db="EMBL/GenBank/DDBJ databases">
        <authorList>
            <person name="Buell R."/>
            <person name="Hamilton J."/>
            <person name="Hostetler J."/>
        </authorList>
    </citation>
    <scope>NUCLEOTIDE SEQUENCE [LARGE SCALE GENOMIC DNA]</scope>
    <source>
        <strain evidence="2">DAOM:BR144</strain>
    </source>
</reference>
<dbReference type="PANTHER" id="PTHR43358">
    <property type="entry name" value="ALPHA/BETA-HYDROLASE"/>
    <property type="match status" value="1"/>
</dbReference>
<protein>
    <recommendedName>
        <fullName evidence="3">Serine aminopeptidase S33 domain-containing protein</fullName>
    </recommendedName>
</protein>
<organism evidence="1 2">
    <name type="scientific">Globisporangium ultimum (strain ATCC 200006 / CBS 805.95 / DAOM BR144)</name>
    <name type="common">Pythium ultimum</name>
    <dbReference type="NCBI Taxonomy" id="431595"/>
    <lineage>
        <taxon>Eukaryota</taxon>
        <taxon>Sar</taxon>
        <taxon>Stramenopiles</taxon>
        <taxon>Oomycota</taxon>
        <taxon>Peronosporomycetes</taxon>
        <taxon>Pythiales</taxon>
        <taxon>Pythiaceae</taxon>
        <taxon>Globisporangium</taxon>
    </lineage>
</organism>
<accession>K3X2B3</accession>